<feature type="compositionally biased region" description="Low complexity" evidence="8">
    <location>
        <begin position="358"/>
        <end position="374"/>
    </location>
</feature>
<dbReference type="KEGG" id="crq:GCK72_001195"/>
<feature type="region of interest" description="Disordered" evidence="8">
    <location>
        <begin position="181"/>
        <end position="205"/>
    </location>
</feature>
<dbReference type="Pfam" id="PF00270">
    <property type="entry name" value="DEAD"/>
    <property type="match status" value="1"/>
</dbReference>
<feature type="compositionally biased region" description="Basic residues" evidence="8">
    <location>
        <begin position="375"/>
        <end position="389"/>
    </location>
</feature>
<dbReference type="GeneID" id="9801538"/>
<dbReference type="CTD" id="9801538"/>
<evidence type="ECO:0000256" key="5">
    <source>
        <dbReference type="ARBA" id="ARBA00022840"/>
    </source>
</evidence>
<dbReference type="EC" id="3.6.4.13" evidence="1"/>
<evidence type="ECO:0000259" key="11">
    <source>
        <dbReference type="PROSITE" id="PS51195"/>
    </source>
</evidence>
<protein>
    <recommendedName>
        <fullName evidence="1">RNA helicase</fullName>
        <ecNumber evidence="1">3.6.4.13</ecNumber>
    </recommendedName>
</protein>
<dbReference type="GO" id="GO:0005524">
    <property type="term" value="F:ATP binding"/>
    <property type="evidence" value="ECO:0007669"/>
    <property type="project" value="UniProtKB-KW"/>
</dbReference>
<evidence type="ECO:0000256" key="6">
    <source>
        <dbReference type="PROSITE-ProRule" id="PRU00552"/>
    </source>
</evidence>
<dbReference type="Proteomes" id="UP000483820">
    <property type="component" value="Chromosome I"/>
</dbReference>
<dbReference type="GO" id="GO:0016787">
    <property type="term" value="F:hydrolase activity"/>
    <property type="evidence" value="ECO:0007669"/>
    <property type="project" value="UniProtKB-KW"/>
</dbReference>
<dbReference type="InterPro" id="IPR011545">
    <property type="entry name" value="DEAD/DEAH_box_helicase_dom"/>
</dbReference>
<keyword evidence="9" id="KW-0812">Transmembrane</keyword>
<dbReference type="SUPFAM" id="SSF52540">
    <property type="entry name" value="P-loop containing nucleoside triphosphate hydrolases"/>
    <property type="match status" value="1"/>
</dbReference>
<dbReference type="GO" id="GO:0005829">
    <property type="term" value="C:cytosol"/>
    <property type="evidence" value="ECO:0007669"/>
    <property type="project" value="TreeGrafter"/>
</dbReference>
<dbReference type="PANTHER" id="PTHR47959">
    <property type="entry name" value="ATP-DEPENDENT RNA HELICASE RHLE-RELATED"/>
    <property type="match status" value="1"/>
</dbReference>
<keyword evidence="9" id="KW-0472">Membrane</keyword>
<evidence type="ECO:0000256" key="4">
    <source>
        <dbReference type="ARBA" id="ARBA00022806"/>
    </source>
</evidence>
<keyword evidence="9" id="KW-1133">Transmembrane helix</keyword>
<feature type="region of interest" description="Disordered" evidence="8">
    <location>
        <begin position="733"/>
        <end position="770"/>
    </location>
</feature>
<dbReference type="GO" id="GO:0003676">
    <property type="term" value="F:nucleic acid binding"/>
    <property type="evidence" value="ECO:0007669"/>
    <property type="project" value="InterPro"/>
</dbReference>
<feature type="domain" description="DEAD-box RNA helicase Q" evidence="11">
    <location>
        <begin position="791"/>
        <end position="819"/>
    </location>
</feature>
<evidence type="ECO:0000256" key="3">
    <source>
        <dbReference type="ARBA" id="ARBA00022801"/>
    </source>
</evidence>
<dbReference type="RefSeq" id="XP_053591517.1">
    <property type="nucleotide sequence ID" value="XM_053722872.1"/>
</dbReference>
<feature type="compositionally biased region" description="Acidic residues" evidence="8">
    <location>
        <begin position="733"/>
        <end position="745"/>
    </location>
</feature>
<evidence type="ECO:0000256" key="8">
    <source>
        <dbReference type="SAM" id="MobiDB-lite"/>
    </source>
</evidence>
<dbReference type="EMBL" id="WUAV01000001">
    <property type="protein sequence ID" value="KAF1769378.1"/>
    <property type="molecule type" value="Genomic_DNA"/>
</dbReference>
<dbReference type="InterPro" id="IPR014014">
    <property type="entry name" value="RNA_helicase_DEAD_Q_motif"/>
</dbReference>
<dbReference type="PROSITE" id="PS51192">
    <property type="entry name" value="HELICASE_ATP_BIND_1"/>
    <property type="match status" value="1"/>
</dbReference>
<proteinExistence type="predicted"/>
<evidence type="ECO:0000256" key="1">
    <source>
        <dbReference type="ARBA" id="ARBA00012552"/>
    </source>
</evidence>
<evidence type="ECO:0000313" key="12">
    <source>
        <dbReference type="EMBL" id="KAF1769378.1"/>
    </source>
</evidence>
<sequence>MSEILDDSILNSEDTPQNNIELGCAATGRIDLNEDEIAELLGDGRTNGENNEPAAEKVVNEVEMAEEEINYNPDASSPENTPNVDAETVENNVAPAEEVMDEDALLAEIPREEDASDEGFEEVGNGVVDEEEQEEEAISADSTTENVEEVAVVENDVRVEILLDSDGDVVEEDIIHMETVDGNTSRKRNAEVSSPRFPSSKRQKNQIASAEPFIIAREEAINLITRIYGSWDEQLSVPRLRILNDMKHKNFKHLVDFQTEQTNKLHSEVKRLKEELVQERVAHATTTEALRELTDEAIRMRKQITRLKSTLTQPRTDQLIQHRAQQHASINQAAPPSRYSIQHHPANIPNVSQHPHHVQQQMQQQMQHQQQLQQRHYHHQQQQQHHHRQQQQQMRYNLQAIAQRRSTGQNAPQFNGAPHGNVSIVRGNPIPSLMLRPPPQQEPFNLKWTPIPQPNGMGHTDTNGVRTGTFGPPLIDASKPNDNTLKLHVPYCPANNVISSGDSARLPTVPKCFETLHASPDLTVHIVSTPVDFRETWQIAGKINYEYLGMLDKTTIQVYVQVSSLKFAGMSGAPIPENPMNAIDWGISKKWPCKAKSHKFRVVFHQQQMLPVNDRLTVIAVATNPEAGTIQVSQVKMVNLFPKTVESDEEMEVDESDEEQVQDEAVTVRKKKKIANAAEEFAQDFVFESDNLFVDRETEDLQKYLKKQNPTSLDEKIAEMRKLKNTGSAVVVEDDDVDRDEEDDVQQLGGKETRDTVREKKKSGKSKKSNENDDFFSALIDGKSLDTNVNVSFEQMNLSRQILKACAGAGYTDPTPIQQACIPVALSGKDICACAATGTGKTAAFVLPILERMIYRPKGGSCTRVLVLVPTRELAIQVFQVFRKLSTFIQLEVCLCAGSLLGNIFIFILVKMETKN</sequence>
<keyword evidence="7" id="KW-0175">Coiled coil</keyword>
<keyword evidence="4" id="KW-0347">Helicase</keyword>
<dbReference type="PANTHER" id="PTHR47959:SF1">
    <property type="entry name" value="ATP-DEPENDENT RNA HELICASE DBPA"/>
    <property type="match status" value="1"/>
</dbReference>
<feature type="coiled-coil region" evidence="7">
    <location>
        <begin position="255"/>
        <end position="310"/>
    </location>
</feature>
<feature type="transmembrane region" description="Helical" evidence="9">
    <location>
        <begin position="888"/>
        <end position="910"/>
    </location>
</feature>
<evidence type="ECO:0000256" key="2">
    <source>
        <dbReference type="ARBA" id="ARBA00022741"/>
    </source>
</evidence>
<feature type="domain" description="Helicase ATP-binding" evidence="10">
    <location>
        <begin position="822"/>
        <end position="916"/>
    </location>
</feature>
<dbReference type="InterPro" id="IPR027417">
    <property type="entry name" value="P-loop_NTPase"/>
</dbReference>
<evidence type="ECO:0000313" key="13">
    <source>
        <dbReference type="Proteomes" id="UP000483820"/>
    </source>
</evidence>
<name>A0A6A5HN87_CAERE</name>
<reference evidence="12 13" key="1">
    <citation type="submission" date="2019-12" db="EMBL/GenBank/DDBJ databases">
        <title>Chromosome-level assembly of the Caenorhabditis remanei genome.</title>
        <authorList>
            <person name="Teterina A.A."/>
            <person name="Willis J.H."/>
            <person name="Phillips P.C."/>
        </authorList>
    </citation>
    <scope>NUCLEOTIDE SEQUENCE [LARGE SCALE GENOMIC DNA]</scope>
    <source>
        <strain evidence="12 13">PX506</strain>
        <tissue evidence="12">Whole organism</tissue>
    </source>
</reference>
<evidence type="ECO:0000259" key="10">
    <source>
        <dbReference type="PROSITE" id="PS51192"/>
    </source>
</evidence>
<keyword evidence="3" id="KW-0378">Hydrolase</keyword>
<dbReference type="PROSITE" id="PS51195">
    <property type="entry name" value="Q_MOTIF"/>
    <property type="match status" value="1"/>
</dbReference>
<dbReference type="InterPro" id="IPR050079">
    <property type="entry name" value="DEAD_box_RNA_helicase"/>
</dbReference>
<dbReference type="InterPro" id="IPR014001">
    <property type="entry name" value="Helicase_ATP-bd"/>
</dbReference>
<dbReference type="GO" id="GO:0003724">
    <property type="term" value="F:RNA helicase activity"/>
    <property type="evidence" value="ECO:0007669"/>
    <property type="project" value="UniProtKB-EC"/>
</dbReference>
<dbReference type="AlphaFoldDB" id="A0A6A5HN87"/>
<feature type="region of interest" description="Disordered" evidence="8">
    <location>
        <begin position="323"/>
        <end position="391"/>
    </location>
</feature>
<dbReference type="Gene3D" id="3.40.50.300">
    <property type="entry name" value="P-loop containing nucleotide triphosphate hydrolases"/>
    <property type="match status" value="1"/>
</dbReference>
<evidence type="ECO:0000256" key="7">
    <source>
        <dbReference type="SAM" id="Coils"/>
    </source>
</evidence>
<gene>
    <name evidence="12" type="ORF">GCK72_001195</name>
</gene>
<comment type="caution">
    <text evidence="12">The sequence shown here is derived from an EMBL/GenBank/DDBJ whole genome shotgun (WGS) entry which is preliminary data.</text>
</comment>
<evidence type="ECO:0000256" key="9">
    <source>
        <dbReference type="SAM" id="Phobius"/>
    </source>
</evidence>
<organism evidence="12 13">
    <name type="scientific">Caenorhabditis remanei</name>
    <name type="common">Caenorhabditis vulgaris</name>
    <dbReference type="NCBI Taxonomy" id="31234"/>
    <lineage>
        <taxon>Eukaryota</taxon>
        <taxon>Metazoa</taxon>
        <taxon>Ecdysozoa</taxon>
        <taxon>Nematoda</taxon>
        <taxon>Chromadorea</taxon>
        <taxon>Rhabditida</taxon>
        <taxon>Rhabditina</taxon>
        <taxon>Rhabditomorpha</taxon>
        <taxon>Rhabditoidea</taxon>
        <taxon>Rhabditidae</taxon>
        <taxon>Peloderinae</taxon>
        <taxon>Caenorhabditis</taxon>
    </lineage>
</organism>
<keyword evidence="2" id="KW-0547">Nucleotide-binding</keyword>
<accession>A0A6A5HN87</accession>
<feature type="short sequence motif" description="Q motif" evidence="6">
    <location>
        <begin position="791"/>
        <end position="819"/>
    </location>
</feature>
<keyword evidence="5" id="KW-0067">ATP-binding</keyword>